<sequence length="139" mass="15815">MKIITKGDKILIFLILIINTLPLLIPVIAQSDNGQKEIVVNVDGKEVSRFPMETSETSYFIDFEFSHESQTYEGKLEVLDSKVRLHRLPKEITPQAIHSDMGWISRPNQMIVALPVKLVITVEGMDEKDSDEDIDIISY</sequence>
<feature type="transmembrane region" description="Helical" evidence="1">
    <location>
        <begin position="12"/>
        <end position="29"/>
    </location>
</feature>
<protein>
    <recommendedName>
        <fullName evidence="4">NusG domain-containing protein</fullName>
    </recommendedName>
</protein>
<reference evidence="2 3" key="1">
    <citation type="submission" date="2021-03" db="EMBL/GenBank/DDBJ databases">
        <title>Genomic Encyclopedia of Type Strains, Phase IV (KMG-IV): sequencing the most valuable type-strain genomes for metagenomic binning, comparative biology and taxonomic classification.</title>
        <authorList>
            <person name="Goeker M."/>
        </authorList>
    </citation>
    <scope>NUCLEOTIDE SEQUENCE [LARGE SCALE GENOMIC DNA]</scope>
    <source>
        <strain evidence="2 3">DSM 27512</strain>
    </source>
</reference>
<dbReference type="CDD" id="cd09846">
    <property type="entry name" value="DUF1312"/>
    <property type="match status" value="1"/>
</dbReference>
<evidence type="ECO:0000313" key="2">
    <source>
        <dbReference type="EMBL" id="MBP2026890.1"/>
    </source>
</evidence>
<keyword evidence="1" id="KW-0472">Membrane</keyword>
<dbReference type="InterPro" id="IPR038690">
    <property type="entry name" value="NusG_2_sf"/>
</dbReference>
<proteinExistence type="predicted"/>
<dbReference type="Gene3D" id="2.60.320.10">
    <property type="entry name" value="N-utilization substance G protein NusG, insert domain"/>
    <property type="match status" value="1"/>
</dbReference>
<gene>
    <name evidence="2" type="ORF">J2Z35_000682</name>
</gene>
<dbReference type="Pfam" id="PF07009">
    <property type="entry name" value="NusG_II"/>
    <property type="match status" value="1"/>
</dbReference>
<accession>A0ABS4KGH6</accession>
<comment type="caution">
    <text evidence="2">The sequence shown here is derived from an EMBL/GenBank/DDBJ whole genome shotgun (WGS) entry which is preliminary data.</text>
</comment>
<name>A0ABS4KGH6_9FIRM</name>
<evidence type="ECO:0000313" key="3">
    <source>
        <dbReference type="Proteomes" id="UP001314903"/>
    </source>
</evidence>
<dbReference type="RefSeq" id="WP_209659352.1">
    <property type="nucleotide sequence ID" value="NZ_JAGGLI010000005.1"/>
</dbReference>
<dbReference type="EMBL" id="JAGGLI010000005">
    <property type="protein sequence ID" value="MBP2026890.1"/>
    <property type="molecule type" value="Genomic_DNA"/>
</dbReference>
<evidence type="ECO:0008006" key="4">
    <source>
        <dbReference type="Google" id="ProtNLM"/>
    </source>
</evidence>
<keyword evidence="1" id="KW-1133">Transmembrane helix</keyword>
<keyword evidence="3" id="KW-1185">Reference proteome</keyword>
<organism evidence="2 3">
    <name type="scientific">Acetoanaerobium pronyense</name>
    <dbReference type="NCBI Taxonomy" id="1482736"/>
    <lineage>
        <taxon>Bacteria</taxon>
        <taxon>Bacillati</taxon>
        <taxon>Bacillota</taxon>
        <taxon>Clostridia</taxon>
        <taxon>Peptostreptococcales</taxon>
        <taxon>Filifactoraceae</taxon>
        <taxon>Acetoanaerobium</taxon>
    </lineage>
</organism>
<dbReference type="Proteomes" id="UP001314903">
    <property type="component" value="Unassembled WGS sequence"/>
</dbReference>
<keyword evidence="1" id="KW-0812">Transmembrane</keyword>
<evidence type="ECO:0000256" key="1">
    <source>
        <dbReference type="SAM" id="Phobius"/>
    </source>
</evidence>